<organism evidence="1">
    <name type="scientific">uncultured Sulfurovum sp</name>
    <dbReference type="NCBI Taxonomy" id="269237"/>
    <lineage>
        <taxon>Bacteria</taxon>
        <taxon>Pseudomonadati</taxon>
        <taxon>Campylobacterota</taxon>
        <taxon>Epsilonproteobacteria</taxon>
        <taxon>Campylobacterales</taxon>
        <taxon>Sulfurovaceae</taxon>
        <taxon>Sulfurovum</taxon>
        <taxon>environmental samples</taxon>
    </lineage>
</organism>
<dbReference type="AlphaFoldDB" id="A0A6S6SW78"/>
<evidence type="ECO:0000313" key="1">
    <source>
        <dbReference type="EMBL" id="CAA6808836.1"/>
    </source>
</evidence>
<accession>A0A6S6SW78</accession>
<sequence>MLMLGFLLIFTSHLYTMEVKFEKTNIFNKAWIQLIFDTTDTASQIGSTQQNWIGIYKKGASNEWKNVISWAWVKDVQNTIAPGDSAKNRYYSYDLPDGEYELRFFLDNSYEIFASYAFEANKVKDMPMLSIEQQTKTNIFFSSTYGKQTWVGIYQKNQHDNDWKYVQAWSWVTDTLTTINLTDLPRGDYIARLFYDNSYKDEDYIAFSHNGTNQENFVKVEKFNGYSRIDFSSSFQVGDGKSWVGLYKKANSNASENRLAWKEVKSTKEVFYLQTLEVGEYELRLFDENEDNMVVKTGFSVDGKQVFTFTEQEYSQHNSYNMLSMLTYFAPMGDEDWVGLFEKGAKKIRANLISWGRPKTTQGLSNYVTFKTPGRVGEFELVYFTNDSYEQFGNSLSLIFN</sequence>
<dbReference type="EMBL" id="CACVAX010000020">
    <property type="protein sequence ID" value="CAA6808836.1"/>
    <property type="molecule type" value="Genomic_DNA"/>
</dbReference>
<proteinExistence type="predicted"/>
<protein>
    <recommendedName>
        <fullName evidence="2">SKICH domain-containing protein</fullName>
    </recommendedName>
</protein>
<name>A0A6S6SW78_9BACT</name>
<reference evidence="1" key="1">
    <citation type="submission" date="2020-01" db="EMBL/GenBank/DDBJ databases">
        <authorList>
            <person name="Meier V. D."/>
            <person name="Meier V D."/>
        </authorList>
    </citation>
    <scope>NUCLEOTIDE SEQUENCE</scope>
    <source>
        <strain evidence="1">HLG_WM_MAG_04</strain>
    </source>
</reference>
<evidence type="ECO:0008006" key="2">
    <source>
        <dbReference type="Google" id="ProtNLM"/>
    </source>
</evidence>
<gene>
    <name evidence="1" type="ORF">HELGO_WM15249</name>
</gene>